<name>A0A176WJU9_MARPO</name>
<accession>A0A176WJU9</accession>
<feature type="region of interest" description="Disordered" evidence="1">
    <location>
        <begin position="67"/>
        <end position="129"/>
    </location>
</feature>
<dbReference type="EMBL" id="LVLJ01000720">
    <property type="protein sequence ID" value="OAE32881.1"/>
    <property type="molecule type" value="Genomic_DNA"/>
</dbReference>
<evidence type="ECO:0000313" key="2">
    <source>
        <dbReference type="EMBL" id="OAE32881.1"/>
    </source>
</evidence>
<sequence length="267" mass="27926">MDDYHGFGREYVVEIDALGVIGLQCTCPLPRRVRGALALAFQQCFGLGLSGVLGTFCMLYNAVSWSASSSTSGGTRSGTSGSSGRAAGEGTGSGTSGVVGGGIRSDTSGRIGGAARGDTSTGTSSTAVGTLDGIASGVPTFSLIRDFFKSYLWCDKGTGFSILVPDFAQRFEEEGDHPLEQCFDLHPELRFGVRARDRAAPRDKDGRGDEGAGAGVIRRPVVDATSTVEAAVAAQIEQLEHMFAAMANSRARVPLFMKEKISLILKV</sequence>
<feature type="compositionally biased region" description="Low complexity" evidence="1">
    <location>
        <begin position="67"/>
        <end position="86"/>
    </location>
</feature>
<proteinExistence type="predicted"/>
<organism evidence="2 3">
    <name type="scientific">Marchantia polymorpha subsp. ruderalis</name>
    <dbReference type="NCBI Taxonomy" id="1480154"/>
    <lineage>
        <taxon>Eukaryota</taxon>
        <taxon>Viridiplantae</taxon>
        <taxon>Streptophyta</taxon>
        <taxon>Embryophyta</taxon>
        <taxon>Marchantiophyta</taxon>
        <taxon>Marchantiopsida</taxon>
        <taxon>Marchantiidae</taxon>
        <taxon>Marchantiales</taxon>
        <taxon>Marchantiaceae</taxon>
        <taxon>Marchantia</taxon>
    </lineage>
</organism>
<evidence type="ECO:0000256" key="1">
    <source>
        <dbReference type="SAM" id="MobiDB-lite"/>
    </source>
</evidence>
<protein>
    <submittedName>
        <fullName evidence="2">Uncharacterized protein</fullName>
    </submittedName>
</protein>
<keyword evidence="3" id="KW-1185">Reference proteome</keyword>
<feature type="compositionally biased region" description="Gly residues" evidence="1">
    <location>
        <begin position="87"/>
        <end position="103"/>
    </location>
</feature>
<dbReference type="AlphaFoldDB" id="A0A176WJU9"/>
<dbReference type="Proteomes" id="UP000077202">
    <property type="component" value="Unassembled WGS sequence"/>
</dbReference>
<reference evidence="2" key="1">
    <citation type="submission" date="2016-03" db="EMBL/GenBank/DDBJ databases">
        <title>Mechanisms controlling the formation of the plant cell surface in tip-growing cells are functionally conserved among land plants.</title>
        <authorList>
            <person name="Honkanen S."/>
            <person name="Jones V.A."/>
            <person name="Morieri G."/>
            <person name="Champion C."/>
            <person name="Hetherington A.J."/>
            <person name="Kelly S."/>
            <person name="Saint-Marcoux D."/>
            <person name="Proust H."/>
            <person name="Prescott H."/>
            <person name="Dolan L."/>
        </authorList>
    </citation>
    <scope>NUCLEOTIDE SEQUENCE [LARGE SCALE GENOMIC DNA]</scope>
    <source>
        <tissue evidence="2">Whole gametophyte</tissue>
    </source>
</reference>
<comment type="caution">
    <text evidence="2">The sequence shown here is derived from an EMBL/GenBank/DDBJ whole genome shotgun (WGS) entry which is preliminary data.</text>
</comment>
<evidence type="ECO:0000313" key="3">
    <source>
        <dbReference type="Proteomes" id="UP000077202"/>
    </source>
</evidence>
<gene>
    <name evidence="2" type="ORF">AXG93_3052s1110</name>
</gene>
<feature type="compositionally biased region" description="Low complexity" evidence="1">
    <location>
        <begin position="116"/>
        <end position="129"/>
    </location>
</feature>